<dbReference type="Gene3D" id="3.50.50.60">
    <property type="entry name" value="FAD/NAD(P)-binding domain"/>
    <property type="match status" value="3"/>
</dbReference>
<feature type="domain" description="Styrene monooxygenase StyA putative substrate binding" evidence="1">
    <location>
        <begin position="147"/>
        <end position="251"/>
    </location>
</feature>
<dbReference type="InterPro" id="IPR036188">
    <property type="entry name" value="FAD/NAD-bd_sf"/>
</dbReference>
<accession>A0ABW7VTU0</accession>
<dbReference type="EMBL" id="JBIRYL010000001">
    <property type="protein sequence ID" value="MFI2230021.1"/>
    <property type="molecule type" value="Genomic_DNA"/>
</dbReference>
<comment type="caution">
    <text evidence="2">The sequence shown here is derived from an EMBL/GenBank/DDBJ whole genome shotgun (WGS) entry which is preliminary data.</text>
</comment>
<evidence type="ECO:0000259" key="1">
    <source>
        <dbReference type="Pfam" id="PF17885"/>
    </source>
</evidence>
<keyword evidence="2" id="KW-0503">Monooxygenase</keyword>
<proteinExistence type="predicted"/>
<reference evidence="2 3" key="1">
    <citation type="submission" date="2024-10" db="EMBL/GenBank/DDBJ databases">
        <title>The Natural Products Discovery Center: Release of the First 8490 Sequenced Strains for Exploring Actinobacteria Biosynthetic Diversity.</title>
        <authorList>
            <person name="Kalkreuter E."/>
            <person name="Kautsar S.A."/>
            <person name="Yang D."/>
            <person name="Bader C.D."/>
            <person name="Teijaro C.N."/>
            <person name="Fluegel L."/>
            <person name="Davis C.M."/>
            <person name="Simpson J.R."/>
            <person name="Lauterbach L."/>
            <person name="Steele A.D."/>
            <person name="Gui C."/>
            <person name="Meng S."/>
            <person name="Li G."/>
            <person name="Viehrig K."/>
            <person name="Ye F."/>
            <person name="Su P."/>
            <person name="Kiefer A.F."/>
            <person name="Nichols A."/>
            <person name="Cepeda A.J."/>
            <person name="Yan W."/>
            <person name="Fan B."/>
            <person name="Jiang Y."/>
            <person name="Adhikari A."/>
            <person name="Zheng C.-J."/>
            <person name="Schuster L."/>
            <person name="Cowan T.M."/>
            <person name="Smanski M.J."/>
            <person name="Chevrette M.G."/>
            <person name="De Carvalho L.P.S."/>
            <person name="Shen B."/>
        </authorList>
    </citation>
    <scope>NUCLEOTIDE SEQUENCE [LARGE SCALE GENOMIC DNA]</scope>
    <source>
        <strain evidence="2 3">NPDC019377</strain>
    </source>
</reference>
<dbReference type="GO" id="GO:0004497">
    <property type="term" value="F:monooxygenase activity"/>
    <property type="evidence" value="ECO:0007669"/>
    <property type="project" value="UniProtKB-KW"/>
</dbReference>
<name>A0ABW7VTU0_9NOCA</name>
<dbReference type="SUPFAM" id="SSF51905">
    <property type="entry name" value="FAD/NAD(P)-binding domain"/>
    <property type="match status" value="1"/>
</dbReference>
<dbReference type="InterPro" id="IPR041654">
    <property type="entry name" value="StyA_sbd"/>
</dbReference>
<sequence length="406" mass="42856">MGHIRILGAGECGLPLAHRLLRAGRPVTLVAAREAAAVLNGTVTSTQVKFPATLDLETAAGLGHWRSVAPEIQGIRLAAVLDGRRILGWTGRFSRPAQSVDQRTVFTRWLTDYIDAGGDLEIDDPPVAEVDRRAAEYDLTVITRASGELAACFPADPAWPAAVRPARQLAVLYLDGAMPDPDDLGIYVSLPGLGEVISYPGLTGAPGEERRCEMLLIEARPGGPLDVFDPRDSSSEQLRRALRLLDTYLPADLADRYRAAELTDARAALTGAVKPAMRLPVGTLPSGRPVLGGGDVVCRMDPGGAQGANNAAHCAETYAAAILAHPDGPFDRSWMVSAATPWLTGTAHHAARWTAAVLDPPAGMQQLMQSAQHDPTLANAFADTFARPADIVRFAAAPDAGAAPLG</sequence>
<dbReference type="RefSeq" id="WP_397061256.1">
    <property type="nucleotide sequence ID" value="NZ_JBIRYL010000001.1"/>
</dbReference>
<protein>
    <submittedName>
        <fullName evidence="2">Styrene monooxygenase/indole monooxygenase family protein</fullName>
    </submittedName>
</protein>
<keyword evidence="2" id="KW-0560">Oxidoreductase</keyword>
<dbReference type="Pfam" id="PF17885">
    <property type="entry name" value="Smoa_sbd"/>
    <property type="match status" value="1"/>
</dbReference>
<keyword evidence="3" id="KW-1185">Reference proteome</keyword>
<organism evidence="2 3">
    <name type="scientific">Nocardia testacea</name>
    <dbReference type="NCBI Taxonomy" id="248551"/>
    <lineage>
        <taxon>Bacteria</taxon>
        <taxon>Bacillati</taxon>
        <taxon>Actinomycetota</taxon>
        <taxon>Actinomycetes</taxon>
        <taxon>Mycobacteriales</taxon>
        <taxon>Nocardiaceae</taxon>
        <taxon>Nocardia</taxon>
    </lineage>
</organism>
<gene>
    <name evidence="2" type="ORF">ACH49Z_09240</name>
</gene>
<dbReference type="Proteomes" id="UP001611494">
    <property type="component" value="Unassembled WGS sequence"/>
</dbReference>
<evidence type="ECO:0000313" key="2">
    <source>
        <dbReference type="EMBL" id="MFI2230021.1"/>
    </source>
</evidence>
<evidence type="ECO:0000313" key="3">
    <source>
        <dbReference type="Proteomes" id="UP001611494"/>
    </source>
</evidence>